<dbReference type="EMBL" id="JACHMS010000001">
    <property type="protein sequence ID" value="MBB4711739.1"/>
    <property type="molecule type" value="Genomic_DNA"/>
</dbReference>
<proteinExistence type="predicted"/>
<dbReference type="Proteomes" id="UP000565089">
    <property type="component" value="Unassembled WGS sequence"/>
</dbReference>
<keyword evidence="2" id="KW-1185">Reference proteome</keyword>
<comment type="caution">
    <text evidence="1">The sequence shown here is derived from an EMBL/GenBank/DDBJ whole genome shotgun (WGS) entry which is preliminary data.</text>
</comment>
<dbReference type="AlphaFoldDB" id="A0A7W7GG24"/>
<sequence length="46" mass="4708">MRHGTSTATSAHEDMGVMRPVVVMPGRVLKSGHDGAHGGHGDGRTG</sequence>
<organism evidence="1 2">
    <name type="scientific">Streptomyces luteogriseus</name>
    <dbReference type="NCBI Taxonomy" id="68233"/>
    <lineage>
        <taxon>Bacteria</taxon>
        <taxon>Bacillati</taxon>
        <taxon>Actinomycetota</taxon>
        <taxon>Actinomycetes</taxon>
        <taxon>Kitasatosporales</taxon>
        <taxon>Streptomycetaceae</taxon>
        <taxon>Streptomyces</taxon>
    </lineage>
</organism>
<evidence type="ECO:0000313" key="2">
    <source>
        <dbReference type="Proteomes" id="UP000565089"/>
    </source>
</evidence>
<protein>
    <submittedName>
        <fullName evidence="1">Uncharacterized protein</fullName>
    </submittedName>
</protein>
<accession>A0A7W7GG24</accession>
<evidence type="ECO:0000313" key="1">
    <source>
        <dbReference type="EMBL" id="MBB4711739.1"/>
    </source>
</evidence>
<dbReference type="RefSeq" id="WP_184908026.1">
    <property type="nucleotide sequence ID" value="NZ_JACHMS010000001.1"/>
</dbReference>
<gene>
    <name evidence="1" type="ORF">BJ965_001621</name>
</gene>
<reference evidence="1 2" key="1">
    <citation type="submission" date="2020-08" db="EMBL/GenBank/DDBJ databases">
        <title>Sequencing the genomes of 1000 actinobacteria strains.</title>
        <authorList>
            <person name="Klenk H.-P."/>
        </authorList>
    </citation>
    <scope>NUCLEOTIDE SEQUENCE [LARGE SCALE GENOMIC DNA]</scope>
    <source>
        <strain evidence="1 2">DSM 40483</strain>
    </source>
</reference>
<dbReference type="GeneID" id="95793630"/>
<name>A0A7W7GG24_9ACTN</name>